<reference evidence="1" key="1">
    <citation type="submission" date="2020-10" db="EMBL/GenBank/DDBJ databases">
        <authorList>
            <person name="Muller C M."/>
        </authorList>
    </citation>
    <scope>NUCLEOTIDE SEQUENCE</scope>
    <source>
        <strain evidence="1">THUN-12</strain>
    </source>
</reference>
<protein>
    <submittedName>
        <fullName evidence="1">BgTH12-04499</fullName>
    </submittedName>
</protein>
<evidence type="ECO:0000313" key="1">
    <source>
        <dbReference type="EMBL" id="CAD6498841.1"/>
    </source>
</evidence>
<organism evidence="1 2">
    <name type="scientific">Blumeria graminis f. sp. triticale</name>
    <dbReference type="NCBI Taxonomy" id="1689686"/>
    <lineage>
        <taxon>Eukaryota</taxon>
        <taxon>Fungi</taxon>
        <taxon>Dikarya</taxon>
        <taxon>Ascomycota</taxon>
        <taxon>Pezizomycotina</taxon>
        <taxon>Leotiomycetes</taxon>
        <taxon>Erysiphales</taxon>
        <taxon>Erysiphaceae</taxon>
        <taxon>Blumeria</taxon>
    </lineage>
</organism>
<evidence type="ECO:0000313" key="2">
    <source>
        <dbReference type="Proteomes" id="UP000683417"/>
    </source>
</evidence>
<name>A0A9W4CUT9_BLUGR</name>
<dbReference type="AlphaFoldDB" id="A0A9W4CUT9"/>
<comment type="caution">
    <text evidence="1">The sequence shown here is derived from an EMBL/GenBank/DDBJ whole genome shotgun (WGS) entry which is preliminary data.</text>
</comment>
<proteinExistence type="predicted"/>
<sequence>MIRYGPEFQSHVFNEGIRSTVKVADNNNSDDYGAQSADLKSTKTGKNKYIPAKGEKEQVSRWEGFFFASDFNCVCSYLAMTQYQRKVQKK</sequence>
<dbReference type="Proteomes" id="UP000683417">
    <property type="component" value="Unassembled WGS sequence"/>
</dbReference>
<gene>
    <name evidence="1" type="ORF">BGTH12_LOCUS199</name>
</gene>
<accession>A0A9W4CUT9</accession>
<dbReference type="EMBL" id="CAJHIT010000001">
    <property type="protein sequence ID" value="CAD6498841.1"/>
    <property type="molecule type" value="Genomic_DNA"/>
</dbReference>